<accession>A0ABS5SGC9</accession>
<reference evidence="11 12" key="1">
    <citation type="submission" date="2021-05" db="EMBL/GenBank/DDBJ databases">
        <title>The draft genome of Geobacter luticola JCM 17780.</title>
        <authorList>
            <person name="Xu Z."/>
            <person name="Masuda Y."/>
            <person name="Itoh H."/>
            <person name="Senoo K."/>
        </authorList>
    </citation>
    <scope>NUCLEOTIDE SEQUENCE [LARGE SCALE GENOMIC DNA]</scope>
    <source>
        <strain evidence="11 12">JCM 17780</strain>
    </source>
</reference>
<dbReference type="EMBL" id="JAHCVK010000010">
    <property type="protein sequence ID" value="MBT0654420.1"/>
    <property type="molecule type" value="Genomic_DNA"/>
</dbReference>
<evidence type="ECO:0000256" key="9">
    <source>
        <dbReference type="ARBA" id="ARBA00022842"/>
    </source>
</evidence>
<dbReference type="RefSeq" id="WP_214176427.1">
    <property type="nucleotide sequence ID" value="NZ_JAHCVK010000010.1"/>
</dbReference>
<keyword evidence="9" id="KW-0460">Magnesium</keyword>
<evidence type="ECO:0000256" key="2">
    <source>
        <dbReference type="ARBA" id="ARBA00007599"/>
    </source>
</evidence>
<protein>
    <recommendedName>
        <fullName evidence="3">tRNA threonylcarbamoyladenosine biosynthesis protein TsaE</fullName>
    </recommendedName>
    <alternativeName>
        <fullName evidence="10">t(6)A37 threonylcarbamoyladenosine biosynthesis protein TsaE</fullName>
    </alternativeName>
</protein>
<keyword evidence="12" id="KW-1185">Reference proteome</keyword>
<evidence type="ECO:0000256" key="5">
    <source>
        <dbReference type="ARBA" id="ARBA00022694"/>
    </source>
</evidence>
<dbReference type="InterPro" id="IPR003442">
    <property type="entry name" value="T6A_TsaE"/>
</dbReference>
<comment type="similarity">
    <text evidence="2">Belongs to the TsaE family.</text>
</comment>
<dbReference type="PANTHER" id="PTHR33540">
    <property type="entry name" value="TRNA THREONYLCARBAMOYLADENOSINE BIOSYNTHESIS PROTEIN TSAE"/>
    <property type="match status" value="1"/>
</dbReference>
<evidence type="ECO:0000256" key="6">
    <source>
        <dbReference type="ARBA" id="ARBA00022723"/>
    </source>
</evidence>
<evidence type="ECO:0000256" key="3">
    <source>
        <dbReference type="ARBA" id="ARBA00019010"/>
    </source>
</evidence>
<dbReference type="PANTHER" id="PTHR33540:SF2">
    <property type="entry name" value="TRNA THREONYLCARBAMOYLADENOSINE BIOSYNTHESIS PROTEIN TSAE"/>
    <property type="match status" value="1"/>
</dbReference>
<evidence type="ECO:0000256" key="8">
    <source>
        <dbReference type="ARBA" id="ARBA00022840"/>
    </source>
</evidence>
<keyword evidence="5" id="KW-0819">tRNA processing</keyword>
<organism evidence="11 12">
    <name type="scientific">Geomobilimonas luticola</name>
    <dbReference type="NCBI Taxonomy" id="1114878"/>
    <lineage>
        <taxon>Bacteria</taxon>
        <taxon>Pseudomonadati</taxon>
        <taxon>Thermodesulfobacteriota</taxon>
        <taxon>Desulfuromonadia</taxon>
        <taxon>Geobacterales</taxon>
        <taxon>Geobacteraceae</taxon>
        <taxon>Geomobilimonas</taxon>
    </lineage>
</organism>
<evidence type="ECO:0000256" key="4">
    <source>
        <dbReference type="ARBA" id="ARBA00022490"/>
    </source>
</evidence>
<dbReference type="SUPFAM" id="SSF52540">
    <property type="entry name" value="P-loop containing nucleoside triphosphate hydrolases"/>
    <property type="match status" value="1"/>
</dbReference>
<dbReference type="Gene3D" id="3.40.50.300">
    <property type="entry name" value="P-loop containing nucleotide triphosphate hydrolases"/>
    <property type="match status" value="1"/>
</dbReference>
<comment type="caution">
    <text evidence="11">The sequence shown here is derived from an EMBL/GenBank/DDBJ whole genome shotgun (WGS) entry which is preliminary data.</text>
</comment>
<evidence type="ECO:0000313" key="11">
    <source>
        <dbReference type="EMBL" id="MBT0654420.1"/>
    </source>
</evidence>
<sequence length="167" mass="18324">MLEVVTRSALETSALGRRLGELLEPGDFIALTGDLGTGKTEFAKGVAVGAGVDGAIPITSPTFTLLNMYPGRLPFYHFDLYRLVGGDDILELGFDEYFYGGGACLVEWAERLQGEMPGDRLSITFSHGGDECRHLLFEPHGQRYEELVEGLFPGNRKKCFDPLQDSC</sequence>
<dbReference type="InterPro" id="IPR027417">
    <property type="entry name" value="P-loop_NTPase"/>
</dbReference>
<dbReference type="Pfam" id="PF02367">
    <property type="entry name" value="TsaE"/>
    <property type="match status" value="1"/>
</dbReference>
<evidence type="ECO:0000256" key="10">
    <source>
        <dbReference type="ARBA" id="ARBA00032441"/>
    </source>
</evidence>
<gene>
    <name evidence="11" type="primary">tsaE</name>
    <name evidence="11" type="ORF">KI810_15280</name>
</gene>
<keyword evidence="8" id="KW-0067">ATP-binding</keyword>
<keyword evidence="7" id="KW-0547">Nucleotide-binding</keyword>
<evidence type="ECO:0000256" key="1">
    <source>
        <dbReference type="ARBA" id="ARBA00004496"/>
    </source>
</evidence>
<proteinExistence type="inferred from homology"/>
<dbReference type="Proteomes" id="UP000756860">
    <property type="component" value="Unassembled WGS sequence"/>
</dbReference>
<keyword evidence="6" id="KW-0479">Metal-binding</keyword>
<evidence type="ECO:0000256" key="7">
    <source>
        <dbReference type="ARBA" id="ARBA00022741"/>
    </source>
</evidence>
<comment type="subcellular location">
    <subcellularLocation>
        <location evidence="1">Cytoplasm</location>
    </subcellularLocation>
</comment>
<keyword evidence="4" id="KW-0963">Cytoplasm</keyword>
<dbReference type="NCBIfam" id="TIGR00150">
    <property type="entry name" value="T6A_YjeE"/>
    <property type="match status" value="1"/>
</dbReference>
<evidence type="ECO:0000313" key="12">
    <source>
        <dbReference type="Proteomes" id="UP000756860"/>
    </source>
</evidence>
<name>A0ABS5SGC9_9BACT</name>